<dbReference type="InterPro" id="IPR036397">
    <property type="entry name" value="RNaseH_sf"/>
</dbReference>
<dbReference type="PROSITE" id="PS50879">
    <property type="entry name" value="RNASE_H_1"/>
    <property type="match status" value="1"/>
</dbReference>
<feature type="region of interest" description="Disordered" evidence="3">
    <location>
        <begin position="76"/>
        <end position="95"/>
    </location>
</feature>
<organism evidence="7 8">
    <name type="scientific">Purpureocillium lavendulum</name>
    <dbReference type="NCBI Taxonomy" id="1247861"/>
    <lineage>
        <taxon>Eukaryota</taxon>
        <taxon>Fungi</taxon>
        <taxon>Dikarya</taxon>
        <taxon>Ascomycota</taxon>
        <taxon>Pezizomycotina</taxon>
        <taxon>Sordariomycetes</taxon>
        <taxon>Hypocreomycetidae</taxon>
        <taxon>Hypocreales</taxon>
        <taxon>Ophiocordycipitaceae</taxon>
        <taxon>Purpureocillium</taxon>
    </lineage>
</organism>
<feature type="domain" description="BAH" evidence="6">
    <location>
        <begin position="1639"/>
        <end position="1762"/>
    </location>
</feature>
<protein>
    <submittedName>
        <fullName evidence="7">Reverse transcriptase</fullName>
    </submittedName>
</protein>
<dbReference type="InterPro" id="IPR043502">
    <property type="entry name" value="DNA/RNA_pol_sf"/>
</dbReference>
<dbReference type="InterPro" id="IPR036691">
    <property type="entry name" value="Endo/exonu/phosph_ase_sf"/>
</dbReference>
<keyword evidence="2" id="KW-0496">Mitochondrion</keyword>
<accession>A0AB34FLD3</accession>
<keyword evidence="7" id="KW-0695">RNA-directed DNA polymerase</keyword>
<dbReference type="SUPFAM" id="SSF57903">
    <property type="entry name" value="FYVE/PHD zinc finger"/>
    <property type="match status" value="1"/>
</dbReference>
<dbReference type="SUPFAM" id="SSF53098">
    <property type="entry name" value="Ribonuclease H-like"/>
    <property type="match status" value="1"/>
</dbReference>
<dbReference type="CDD" id="cd09276">
    <property type="entry name" value="Rnase_HI_RT_non_LTR"/>
    <property type="match status" value="1"/>
</dbReference>
<dbReference type="GO" id="GO:0003964">
    <property type="term" value="F:RNA-directed DNA polymerase activity"/>
    <property type="evidence" value="ECO:0007669"/>
    <property type="project" value="UniProtKB-KW"/>
</dbReference>
<dbReference type="InterPro" id="IPR002156">
    <property type="entry name" value="RNaseH_domain"/>
</dbReference>
<dbReference type="SUPFAM" id="SSF56219">
    <property type="entry name" value="DNase I-like"/>
    <property type="match status" value="1"/>
</dbReference>
<dbReference type="GO" id="GO:0004523">
    <property type="term" value="F:RNA-DNA hybrid ribonuclease activity"/>
    <property type="evidence" value="ECO:0007669"/>
    <property type="project" value="InterPro"/>
</dbReference>
<dbReference type="InterPro" id="IPR013083">
    <property type="entry name" value="Znf_RING/FYVE/PHD"/>
</dbReference>
<dbReference type="InterPro" id="IPR043151">
    <property type="entry name" value="BAH_sf"/>
</dbReference>
<evidence type="ECO:0000313" key="7">
    <source>
        <dbReference type="EMBL" id="KAJ6439080.1"/>
    </source>
</evidence>
<dbReference type="GO" id="GO:0003676">
    <property type="term" value="F:nucleic acid binding"/>
    <property type="evidence" value="ECO:0007669"/>
    <property type="project" value="InterPro"/>
</dbReference>
<comment type="subcellular location">
    <subcellularLocation>
        <location evidence="1">Mitochondrion</location>
    </subcellularLocation>
</comment>
<feature type="domain" description="Reverse transcriptase" evidence="4">
    <location>
        <begin position="807"/>
        <end position="1077"/>
    </location>
</feature>
<dbReference type="GO" id="GO:0005739">
    <property type="term" value="C:mitochondrion"/>
    <property type="evidence" value="ECO:0007669"/>
    <property type="project" value="UniProtKB-SubCell"/>
</dbReference>
<dbReference type="PROSITE" id="PS51038">
    <property type="entry name" value="BAH"/>
    <property type="match status" value="1"/>
</dbReference>
<proteinExistence type="predicted"/>
<dbReference type="InterPro" id="IPR001025">
    <property type="entry name" value="BAH_dom"/>
</dbReference>
<feature type="domain" description="RNase H type-1" evidence="5">
    <location>
        <begin position="1275"/>
        <end position="1407"/>
    </location>
</feature>
<name>A0AB34FLD3_9HYPO</name>
<sequence length="1829" mass="204393">MASASSSPPHNDDPFDLGPRTPSGLARGARVALLRNSPATREGEIGVSRSALRTAYTPSSPLHAVSYAAATEGAQRAVHFDSSEPDPQPGDGPVSITNAADKLVVAQTEVYSAKLAVFKAFCSSFDDTARQFTSGPALQFAQKFSSSFLRYWTDVLAGTNTNLPPTKPSYAAAVGARRPAPAAAGTTADPVSAAPQNQWQQQLPPRRQGQRKPLPPLTDDLRVFARLRPGHTADMSRSFAVRTHIADKLGIARSRIPEAHPCKTGWAIRAADLATRDLLTERQAEWASDISAEIVEKRQEWYTYAVQGCPRRFNNIFGEAIDDEKAIRDEVATQTGQTPVMVIAAKEGSDQSPTRTLIISFAKEVKHYWRLFDRTSYARRITKTRPPKQCDNCWDYHSRYSCGRQARCKNCERYEVILLQEPWTQVRDSRCLTKTHPAYDTYSPVSTWEDIDTRPRVMTYIRRGARLLADQQRPALSRDILWLVVNGVTLVNVYREPDVDSALEVLFAWLIPSQCIIAGDFNARHHTWQTWPSQIFPLAEATVEDHLATSSDHFTLSISLPALKPATLPPGKILLASDEELKRFKELVLSGTTIIPQATTTAADLDQLADAIIDLIQSAARAAGRQSQCRPRKAPWWNEECAASVAELRCVRRAFPLGFNRDVQLARRDLRRVVRRAKRAYWRDLIDSVQSDKDVFKITRWLKRPGVFRPPPLQVGEAIIETQIGKAEALRHATLERRTVDDDISDPWAPAEDTIPIPFSPKVPIEEVQDALLRTGNTSPGSDNITVRLLRTAWPALRCHIQRLYQGCLSLGYHPLRFKEAEVVMIEKPGKRDLSKARAWRPISLLSCLGKGLERLIARRLAWASIRYGILHPQQIGALPKRSAVDLVAALVHDIETALANSQVATLVTMDVQGAFDTVMRNRLILRLRQQGWPTHLVRWAGSFMQDRSAAIRFQDVKTPASPLRCGLAQGSPVSPILFALYIAPIYRLGNSDGRFGYADDTAILRTGRTLEETTALASRDMEELLAWGTANGVTFDPDKTEVMHFSRKKIPSRPSVFQGGTEIIPGDAMRWLGLWLDRKLSFKFHVDEWSAKARRVANLLKGIANTKHGPLPRAVRRAVKACVEPTLFWRRSVHLVLRLDKVLRHAIRAALPVWKTTPIPAMHREAGTPPATIALAAQQVRFSARLKSLDGRHPLVKRASRKTPRAPHTRNPSSTRRAKPTFQSRLQRADQLLPKCHRPALLPRHYSDKEASPLQAANKAETAGDFLEWLGTTAAATLIVYSDGSQLPNGAVGFGFAVHRDKQSLVQGSGRLGPSEVFDAEVTGALEGLRAALRLGDTRSEVVVCTDNLAVASCLRGNPADSSHDKFTKFQELATSHGNVQVRWIPGHTNIPGNEEADGLAKAGCLQPEPPEAMPSLAHLRRLARQQPRDAFKAWWSTEAPESYKTLNLEATTSCPPELALPRATLHSLLAARSRHGDFADYHERFNHDDARLDCSCGRRKAPEHPFYCRKVPPRLRMRLAPSPAEAIHHAVGKGFKAFVEMTSESSFFQRISPSESQERTKKRKRDDLGHDQGQLLQSSPFKPRGAFATHETMDVAYDIEPRKKWFDMTRYKSFIYNGVKYHLDDYVCVTNDTIIKHQIATGTSLEHQGPPEVTDYWVARILEIRALDADNVHARVFWMYSPDELPQNTLTNEDFVSGRQLYHGQHELIASNHMDIINVVSVAMPAIVNHWLESEDEATQGALYWRQAFDCRTSELSSVDLVCICRSPANPDRMLVGCSNPECEKWLHYECLLHELLTQVYDDLGMKKPHYNAEGLAKAVTDSELLS</sequence>
<evidence type="ECO:0000259" key="5">
    <source>
        <dbReference type="PROSITE" id="PS50879"/>
    </source>
</evidence>
<dbReference type="InterPro" id="IPR011011">
    <property type="entry name" value="Znf_FYVE_PHD"/>
</dbReference>
<dbReference type="Gene3D" id="3.30.420.10">
    <property type="entry name" value="Ribonuclease H-like superfamily/Ribonuclease H"/>
    <property type="match status" value="1"/>
</dbReference>
<dbReference type="PROSITE" id="PS50878">
    <property type="entry name" value="RT_POL"/>
    <property type="match status" value="1"/>
</dbReference>
<dbReference type="Gene3D" id="2.30.30.490">
    <property type="match status" value="1"/>
</dbReference>
<reference evidence="7" key="1">
    <citation type="submission" date="2023-01" db="EMBL/GenBank/DDBJ databases">
        <title>The growth and conidiation of Purpureocillium lavendulum are regulated by nitrogen source and histone H3K14 acetylation.</title>
        <authorList>
            <person name="Tang P."/>
            <person name="Han J."/>
            <person name="Zhang C."/>
            <person name="Tang P."/>
            <person name="Qi F."/>
            <person name="Zhang K."/>
            <person name="Liang L."/>
        </authorList>
    </citation>
    <scope>NUCLEOTIDE SEQUENCE</scope>
    <source>
        <strain evidence="7">YMF1.00683</strain>
    </source>
</reference>
<evidence type="ECO:0000256" key="1">
    <source>
        <dbReference type="ARBA" id="ARBA00004173"/>
    </source>
</evidence>
<keyword evidence="7" id="KW-0808">Transferase</keyword>
<evidence type="ECO:0000256" key="3">
    <source>
        <dbReference type="SAM" id="MobiDB-lite"/>
    </source>
</evidence>
<feature type="compositionally biased region" description="Polar residues" evidence="3">
    <location>
        <begin position="1211"/>
        <end position="1223"/>
    </location>
</feature>
<evidence type="ECO:0000259" key="4">
    <source>
        <dbReference type="PROSITE" id="PS50878"/>
    </source>
</evidence>
<dbReference type="Proteomes" id="UP001163105">
    <property type="component" value="Unassembled WGS sequence"/>
</dbReference>
<dbReference type="Pfam" id="PF00078">
    <property type="entry name" value="RVT_1"/>
    <property type="match status" value="1"/>
</dbReference>
<dbReference type="InterPro" id="IPR012337">
    <property type="entry name" value="RNaseH-like_sf"/>
</dbReference>
<dbReference type="CDD" id="cd04370">
    <property type="entry name" value="BAH"/>
    <property type="match status" value="1"/>
</dbReference>
<dbReference type="InterPro" id="IPR000477">
    <property type="entry name" value="RT_dom"/>
</dbReference>
<dbReference type="GO" id="GO:0003682">
    <property type="term" value="F:chromatin binding"/>
    <property type="evidence" value="ECO:0007669"/>
    <property type="project" value="InterPro"/>
</dbReference>
<dbReference type="PANTHER" id="PTHR33481">
    <property type="entry name" value="REVERSE TRANSCRIPTASE"/>
    <property type="match status" value="1"/>
</dbReference>
<keyword evidence="7" id="KW-0548">Nucleotidyltransferase</keyword>
<comment type="caution">
    <text evidence="7">The sequence shown here is derived from an EMBL/GenBank/DDBJ whole genome shotgun (WGS) entry which is preliminary data.</text>
</comment>
<feature type="region of interest" description="Disordered" evidence="3">
    <location>
        <begin position="1"/>
        <end position="26"/>
    </location>
</feature>
<dbReference type="Gene3D" id="3.60.10.10">
    <property type="entry name" value="Endonuclease/exonuclease/phosphatase"/>
    <property type="match status" value="1"/>
</dbReference>
<feature type="region of interest" description="Disordered" evidence="3">
    <location>
        <begin position="1551"/>
        <end position="1586"/>
    </location>
</feature>
<dbReference type="SUPFAM" id="SSF56672">
    <property type="entry name" value="DNA/RNA polymerases"/>
    <property type="match status" value="1"/>
</dbReference>
<gene>
    <name evidence="7" type="ORF">O9K51_08486</name>
</gene>
<dbReference type="CDD" id="cd01650">
    <property type="entry name" value="RT_nLTR_like"/>
    <property type="match status" value="1"/>
</dbReference>
<feature type="compositionally biased region" description="Low complexity" evidence="3">
    <location>
        <begin position="174"/>
        <end position="188"/>
    </location>
</feature>
<feature type="compositionally biased region" description="Basic residues" evidence="3">
    <location>
        <begin position="1195"/>
        <end position="1209"/>
    </location>
</feature>
<evidence type="ECO:0000256" key="2">
    <source>
        <dbReference type="ARBA" id="ARBA00023128"/>
    </source>
</evidence>
<dbReference type="PANTHER" id="PTHR33481:SF1">
    <property type="entry name" value="ENDONUCLEASE_EXONUCLEASE_PHOSPHATASE DOMAIN-CONTAINING PROTEIN-RELATED"/>
    <property type="match status" value="1"/>
</dbReference>
<dbReference type="EMBL" id="JAQHRD010000007">
    <property type="protein sequence ID" value="KAJ6439080.1"/>
    <property type="molecule type" value="Genomic_DNA"/>
</dbReference>
<feature type="region of interest" description="Disordered" evidence="3">
    <location>
        <begin position="1194"/>
        <end position="1223"/>
    </location>
</feature>
<evidence type="ECO:0000313" key="8">
    <source>
        <dbReference type="Proteomes" id="UP001163105"/>
    </source>
</evidence>
<keyword evidence="8" id="KW-1185">Reference proteome</keyword>
<feature type="region of interest" description="Disordered" evidence="3">
    <location>
        <begin position="174"/>
        <end position="216"/>
    </location>
</feature>
<evidence type="ECO:0000259" key="6">
    <source>
        <dbReference type="PROSITE" id="PS51038"/>
    </source>
</evidence>
<feature type="compositionally biased region" description="Low complexity" evidence="3">
    <location>
        <begin position="195"/>
        <end position="207"/>
    </location>
</feature>
<dbReference type="Gene3D" id="3.30.40.10">
    <property type="entry name" value="Zinc/RING finger domain, C3HC4 (zinc finger)"/>
    <property type="match status" value="1"/>
</dbReference>
<dbReference type="Pfam" id="PF00075">
    <property type="entry name" value="RNase_H"/>
    <property type="match status" value="1"/>
</dbReference>